<accession>A0ABY2S745</accession>
<reference evidence="8 9" key="1">
    <citation type="journal article" date="2015" name="Antonie Van Leeuwenhoek">
        <title>Prauserella endophytica sp. nov., an endophytic actinobacterium isolated from Tamarix taklamakanensis.</title>
        <authorList>
            <person name="Liu J.M."/>
            <person name="Habden X."/>
            <person name="Guo L."/>
            <person name="Tuo L."/>
            <person name="Jiang Z.K."/>
            <person name="Liu S.W."/>
            <person name="Liu X.F."/>
            <person name="Chen L."/>
            <person name="Li R.F."/>
            <person name="Zhang Y.Q."/>
            <person name="Sun C.H."/>
        </authorList>
    </citation>
    <scope>NUCLEOTIDE SEQUENCE [LARGE SCALE GENOMIC DNA]</scope>
    <source>
        <strain evidence="8 9">CGMCC 4.7182</strain>
    </source>
</reference>
<evidence type="ECO:0000256" key="2">
    <source>
        <dbReference type="ARBA" id="ARBA00011344"/>
    </source>
</evidence>
<dbReference type="InterPro" id="IPR052704">
    <property type="entry name" value="ECF_Sigma-70_Domain"/>
</dbReference>
<dbReference type="InterPro" id="IPR007627">
    <property type="entry name" value="RNA_pol_sigma70_r2"/>
</dbReference>
<sequence length="292" mass="31919">MAAEEVREFERQRPRLFAIAYRLLGSASEAEDAVQDTYLRWSAADHGAVRTPGAWLTKVLTNLCLTRLTSARARRETYVGPWLPEPVDTTGSALGPLDTAELRESVSLALLLLLERLTPPERAVFVLREAFGYGHAEIAEVLDLTESNCQQLYHRARQHVASERPRFHPSTEERVRITQLFLDAARGGDLERLRSLLADDVVSWADGGGKIHAARKPIRGAERVAQYLGRLSREAAGVGFVLTELNGQPGVVATVDGVVLLAVALDIAEGGIATIRIVANPDKLGFLTAQLV</sequence>
<evidence type="ECO:0000259" key="6">
    <source>
        <dbReference type="Pfam" id="PF04542"/>
    </source>
</evidence>
<keyword evidence="5" id="KW-0804">Transcription</keyword>
<feature type="domain" description="RNA polymerase sigma-70 region 2" evidence="6">
    <location>
        <begin position="9"/>
        <end position="72"/>
    </location>
</feature>
<dbReference type="NCBIfam" id="TIGR02937">
    <property type="entry name" value="sigma70-ECF"/>
    <property type="match status" value="1"/>
</dbReference>
<dbReference type="PANTHER" id="PTHR30173:SF36">
    <property type="entry name" value="ECF RNA POLYMERASE SIGMA FACTOR SIGJ"/>
    <property type="match status" value="1"/>
</dbReference>
<evidence type="ECO:0000313" key="8">
    <source>
        <dbReference type="EMBL" id="TKG71667.1"/>
    </source>
</evidence>
<gene>
    <name evidence="8" type="ORF">FCN18_12460</name>
</gene>
<evidence type="ECO:0000256" key="4">
    <source>
        <dbReference type="ARBA" id="ARBA00023082"/>
    </source>
</evidence>
<dbReference type="InterPro" id="IPR013325">
    <property type="entry name" value="RNA_pol_sigma_r2"/>
</dbReference>
<comment type="subunit">
    <text evidence="2">Interacts transiently with the RNA polymerase catalytic core formed by RpoA, RpoB, RpoC and RpoZ (2 alpha, 1 beta, 1 beta' and 1 omega subunit) to form the RNA polymerase holoenzyme that can initiate transcription.</text>
</comment>
<evidence type="ECO:0000256" key="5">
    <source>
        <dbReference type="ARBA" id="ARBA00023163"/>
    </source>
</evidence>
<dbReference type="SUPFAM" id="SSF88946">
    <property type="entry name" value="Sigma2 domain of RNA polymerase sigma factors"/>
    <property type="match status" value="1"/>
</dbReference>
<dbReference type="Gene3D" id="1.10.1740.10">
    <property type="match status" value="1"/>
</dbReference>
<dbReference type="NCBIfam" id="NF007214">
    <property type="entry name" value="PRK09636.1"/>
    <property type="match status" value="1"/>
</dbReference>
<dbReference type="InterPro" id="IPR014284">
    <property type="entry name" value="RNA_pol_sigma-70_dom"/>
</dbReference>
<keyword evidence="3" id="KW-0805">Transcription regulation</keyword>
<organism evidence="8 9">
    <name type="scientific">Prauserella endophytica</name>
    <dbReference type="NCBI Taxonomy" id="1592324"/>
    <lineage>
        <taxon>Bacteria</taxon>
        <taxon>Bacillati</taxon>
        <taxon>Actinomycetota</taxon>
        <taxon>Actinomycetes</taxon>
        <taxon>Pseudonocardiales</taxon>
        <taxon>Pseudonocardiaceae</taxon>
        <taxon>Prauserella</taxon>
        <taxon>Prauserella coralliicola group</taxon>
    </lineage>
</organism>
<protein>
    <submittedName>
        <fullName evidence="8">RNA polymerase sigma-70 factor</fullName>
    </submittedName>
</protein>
<dbReference type="InterPro" id="IPR013249">
    <property type="entry name" value="RNA_pol_sigma70_r4_t2"/>
</dbReference>
<feature type="domain" description="RNA polymerase sigma factor 70 region 4 type 2" evidence="7">
    <location>
        <begin position="108"/>
        <end position="159"/>
    </location>
</feature>
<dbReference type="Pfam" id="PF08281">
    <property type="entry name" value="Sigma70_r4_2"/>
    <property type="match status" value="1"/>
</dbReference>
<dbReference type="SUPFAM" id="SSF54427">
    <property type="entry name" value="NTF2-like"/>
    <property type="match status" value="1"/>
</dbReference>
<name>A0ABY2S745_9PSEU</name>
<dbReference type="Proteomes" id="UP000309992">
    <property type="component" value="Unassembled WGS sequence"/>
</dbReference>
<dbReference type="NCBIfam" id="TIGR02957">
    <property type="entry name" value="SigX4"/>
    <property type="match status" value="1"/>
</dbReference>
<dbReference type="Gene3D" id="3.10.450.50">
    <property type="match status" value="1"/>
</dbReference>
<dbReference type="PANTHER" id="PTHR30173">
    <property type="entry name" value="SIGMA 19 FACTOR"/>
    <property type="match status" value="1"/>
</dbReference>
<comment type="similarity">
    <text evidence="1">Belongs to the sigma-70 factor family. ECF subfamily.</text>
</comment>
<comment type="caution">
    <text evidence="8">The sequence shown here is derived from an EMBL/GenBank/DDBJ whole genome shotgun (WGS) entry which is preliminary data.</text>
</comment>
<evidence type="ECO:0000256" key="1">
    <source>
        <dbReference type="ARBA" id="ARBA00010641"/>
    </source>
</evidence>
<dbReference type="SUPFAM" id="SSF88659">
    <property type="entry name" value="Sigma3 and sigma4 domains of RNA polymerase sigma factors"/>
    <property type="match status" value="1"/>
</dbReference>
<dbReference type="Pfam" id="PF04542">
    <property type="entry name" value="Sigma70_r2"/>
    <property type="match status" value="1"/>
</dbReference>
<proteinExistence type="inferred from homology"/>
<evidence type="ECO:0000259" key="7">
    <source>
        <dbReference type="Pfam" id="PF08281"/>
    </source>
</evidence>
<evidence type="ECO:0000313" key="9">
    <source>
        <dbReference type="Proteomes" id="UP000309992"/>
    </source>
</evidence>
<keyword evidence="9" id="KW-1185">Reference proteome</keyword>
<keyword evidence="4" id="KW-0731">Sigma factor</keyword>
<dbReference type="EMBL" id="SWMS01000005">
    <property type="protein sequence ID" value="TKG71667.1"/>
    <property type="molecule type" value="Genomic_DNA"/>
</dbReference>
<dbReference type="InterPro" id="IPR032710">
    <property type="entry name" value="NTF2-like_dom_sf"/>
</dbReference>
<dbReference type="Gene3D" id="1.10.10.10">
    <property type="entry name" value="Winged helix-like DNA-binding domain superfamily/Winged helix DNA-binding domain"/>
    <property type="match status" value="1"/>
</dbReference>
<dbReference type="InterPro" id="IPR014303">
    <property type="entry name" value="RNA_pol_sigma-70_ECF"/>
</dbReference>
<dbReference type="InterPro" id="IPR013324">
    <property type="entry name" value="RNA_pol_sigma_r3/r4-like"/>
</dbReference>
<evidence type="ECO:0000256" key="3">
    <source>
        <dbReference type="ARBA" id="ARBA00023015"/>
    </source>
</evidence>
<dbReference type="InterPro" id="IPR036388">
    <property type="entry name" value="WH-like_DNA-bd_sf"/>
</dbReference>